<evidence type="ECO:0000256" key="1">
    <source>
        <dbReference type="SAM" id="Phobius"/>
    </source>
</evidence>
<evidence type="ECO:0000313" key="3">
    <source>
        <dbReference type="EMBL" id="PJA45601.1"/>
    </source>
</evidence>
<accession>A0A2M7XCI2</accession>
<feature type="domain" description="YdbS-like PH" evidence="2">
    <location>
        <begin position="92"/>
        <end position="167"/>
    </location>
</feature>
<gene>
    <name evidence="3" type="ORF">CO174_02280</name>
</gene>
<name>A0A2M7XCI2_9BACT</name>
<dbReference type="Pfam" id="PF03703">
    <property type="entry name" value="bPH_2"/>
    <property type="match status" value="1"/>
</dbReference>
<dbReference type="PANTHER" id="PTHR37938:SF1">
    <property type="entry name" value="BLL0215 PROTEIN"/>
    <property type="match status" value="1"/>
</dbReference>
<keyword evidence="1" id="KW-0472">Membrane</keyword>
<reference evidence="4" key="1">
    <citation type="submission" date="2017-09" db="EMBL/GenBank/DDBJ databases">
        <title>Depth-based differentiation of microbial function through sediment-hosted aquifers and enrichment of novel symbionts in the deep terrestrial subsurface.</title>
        <authorList>
            <person name="Probst A.J."/>
            <person name="Ladd B."/>
            <person name="Jarett J.K."/>
            <person name="Geller-Mcgrath D.E."/>
            <person name="Sieber C.M.K."/>
            <person name="Emerson J.B."/>
            <person name="Anantharaman K."/>
            <person name="Thomas B.C."/>
            <person name="Malmstrom R."/>
            <person name="Stieglmeier M."/>
            <person name="Klingl A."/>
            <person name="Woyke T."/>
            <person name="Ryan C.M."/>
            <person name="Banfield J.F."/>
        </authorList>
    </citation>
    <scope>NUCLEOTIDE SEQUENCE [LARGE SCALE GENOMIC DNA]</scope>
</reference>
<dbReference type="Proteomes" id="UP000229385">
    <property type="component" value="Unassembled WGS sequence"/>
</dbReference>
<sequence>MMRLNHLPNQRTDEHVILFMRRHWFAILTIVVAFLVLTGTPLALGWYYWESTVSSWMETPVLGPLIVIVGSIYFLSIWLFAFLEFTDYYLDTWIVTNERIINIEQEGLFHRTASELDLAAVQDTTAEIRGILQTVFTYGNVFVQTAGSKGRFHFKNIDNPENVKEQINQLVEEDKQRMSRLGAGGRKGKAKIVD</sequence>
<comment type="caution">
    <text evidence="3">The sequence shown here is derived from an EMBL/GenBank/DDBJ whole genome shotgun (WGS) entry which is preliminary data.</text>
</comment>
<feature type="transmembrane region" description="Helical" evidence="1">
    <location>
        <begin position="61"/>
        <end position="83"/>
    </location>
</feature>
<dbReference type="InterPro" id="IPR005182">
    <property type="entry name" value="YdbS-like_PH"/>
</dbReference>
<feature type="transmembrane region" description="Helical" evidence="1">
    <location>
        <begin position="24"/>
        <end position="49"/>
    </location>
</feature>
<protein>
    <recommendedName>
        <fullName evidence="2">YdbS-like PH domain-containing protein</fullName>
    </recommendedName>
</protein>
<keyword evidence="1" id="KW-1133">Transmembrane helix</keyword>
<organism evidence="3 4">
    <name type="scientific">Candidatus Uhrbacteria bacterium CG_4_9_14_3_um_filter_50_9</name>
    <dbReference type="NCBI Taxonomy" id="1975035"/>
    <lineage>
        <taxon>Bacteria</taxon>
        <taxon>Candidatus Uhriibacteriota</taxon>
    </lineage>
</organism>
<dbReference type="EMBL" id="PFWU01000029">
    <property type="protein sequence ID" value="PJA45601.1"/>
    <property type="molecule type" value="Genomic_DNA"/>
</dbReference>
<keyword evidence="1" id="KW-0812">Transmembrane</keyword>
<proteinExistence type="predicted"/>
<evidence type="ECO:0000259" key="2">
    <source>
        <dbReference type="Pfam" id="PF03703"/>
    </source>
</evidence>
<dbReference type="PANTHER" id="PTHR37938">
    <property type="entry name" value="BLL0215 PROTEIN"/>
    <property type="match status" value="1"/>
</dbReference>
<dbReference type="AlphaFoldDB" id="A0A2M7XCI2"/>
<evidence type="ECO:0000313" key="4">
    <source>
        <dbReference type="Proteomes" id="UP000229385"/>
    </source>
</evidence>